<name>A0ABX3A0E5_9GAMM</name>
<dbReference type="EMBL" id="MDTU01000011">
    <property type="protein sequence ID" value="ODN40930.1"/>
    <property type="molecule type" value="Genomic_DNA"/>
</dbReference>
<comment type="caution">
    <text evidence="3">The sequence shown here is derived from an EMBL/GenBank/DDBJ whole genome shotgun (WGS) entry which is preliminary data.</text>
</comment>
<dbReference type="Pfam" id="PF17289">
    <property type="entry name" value="Terminase_6C"/>
    <property type="match status" value="1"/>
</dbReference>
<feature type="domain" description="Terminase large subunit gp17-like C-terminal" evidence="2">
    <location>
        <begin position="104"/>
        <end position="246"/>
    </location>
</feature>
<accession>A0ABX3A0E5</accession>
<evidence type="ECO:0000259" key="2">
    <source>
        <dbReference type="Pfam" id="PF17289"/>
    </source>
</evidence>
<proteinExistence type="predicted"/>
<keyword evidence="1" id="KW-1188">Viral release from host cell</keyword>
<protein>
    <recommendedName>
        <fullName evidence="2">Terminase large subunit gp17-like C-terminal domain-containing protein</fullName>
    </recommendedName>
</protein>
<gene>
    <name evidence="3" type="ORF">BGC07_18885</name>
</gene>
<dbReference type="Proteomes" id="UP000094329">
    <property type="component" value="Unassembled WGS sequence"/>
</dbReference>
<evidence type="ECO:0000313" key="3">
    <source>
        <dbReference type="EMBL" id="ODN40930.1"/>
    </source>
</evidence>
<reference evidence="3 4" key="1">
    <citation type="submission" date="2016-08" db="EMBL/GenBank/DDBJ databases">
        <title>Draft genome sequence of Candidatus Piscirickettsia litoralis, from seawater.</title>
        <authorList>
            <person name="Wan X."/>
            <person name="Lee A.J."/>
            <person name="Hou S."/>
            <person name="Donachie S.P."/>
        </authorList>
    </citation>
    <scope>NUCLEOTIDE SEQUENCE [LARGE SCALE GENOMIC DNA]</scope>
    <source>
        <strain evidence="3 4">Y2</strain>
    </source>
</reference>
<evidence type="ECO:0000313" key="4">
    <source>
        <dbReference type="Proteomes" id="UP000094329"/>
    </source>
</evidence>
<sequence length="278" mass="31215">MCTRLGENNRVLVTTTPKPRPLIKQLVKDPKTVISKGSTFENSNNLSSAFAEKMREKYEGTRLGRQELEAEILDDSAGALWTYGLIENQRTHERPEYFQRIVVAIDPSVTATEESDECGLVVAGIDREGKGYLLEDASEVMSPLEWCQKAVDLYRKWSADLIVAEVNNGGDLVESMVRSIDKNISYKKVHATRGKVIRAEPIANLYTQGKCYHLGCFPVLEDQICTWTPDDPDSPDRLDALVWAFTELMIDSMDVPDLGGINFKGLAEKSYRKNPFGF</sequence>
<dbReference type="Gene3D" id="3.30.420.240">
    <property type="match status" value="1"/>
</dbReference>
<dbReference type="InterPro" id="IPR035421">
    <property type="entry name" value="Terminase_6C"/>
</dbReference>
<organism evidence="3 4">
    <name type="scientific">Piscirickettsia litoralis</name>
    <dbReference type="NCBI Taxonomy" id="1891921"/>
    <lineage>
        <taxon>Bacteria</taxon>
        <taxon>Pseudomonadati</taxon>
        <taxon>Pseudomonadota</taxon>
        <taxon>Gammaproteobacteria</taxon>
        <taxon>Thiotrichales</taxon>
        <taxon>Piscirickettsiaceae</taxon>
        <taxon>Piscirickettsia</taxon>
    </lineage>
</organism>
<evidence type="ECO:0000256" key="1">
    <source>
        <dbReference type="ARBA" id="ARBA00022612"/>
    </source>
</evidence>
<keyword evidence="4" id="KW-1185">Reference proteome</keyword>